<feature type="transmembrane region" description="Helical" evidence="6">
    <location>
        <begin position="198"/>
        <end position="217"/>
    </location>
</feature>
<gene>
    <name evidence="8" type="ORF">EV663_1353</name>
</gene>
<dbReference type="Proteomes" id="UP000295050">
    <property type="component" value="Unassembled WGS sequence"/>
</dbReference>
<dbReference type="GO" id="GO:0016020">
    <property type="term" value="C:membrane"/>
    <property type="evidence" value="ECO:0007669"/>
    <property type="project" value="UniProtKB-SubCell"/>
</dbReference>
<protein>
    <submittedName>
        <fullName evidence="8">O-antigen ligase</fullName>
    </submittedName>
</protein>
<dbReference type="InterPro" id="IPR007016">
    <property type="entry name" value="O-antigen_ligase-rel_domated"/>
</dbReference>
<proteinExistence type="predicted"/>
<dbReference type="EMBL" id="SLXU01000035">
    <property type="protein sequence ID" value="TCP58356.1"/>
    <property type="molecule type" value="Genomic_DNA"/>
</dbReference>
<keyword evidence="8" id="KW-0436">Ligase</keyword>
<sequence>MDGRIFRMRTLGGRSGAARTLLLVGLAFSIIPNGSVSPPYMYLGQIALGLTLIPALCLPIRRHETRLLVRIALILLGALSLYTGLQAVPQPPGGLAHATWATVGEIIAIPNGYLSINPWRSLDALPRMLLPALVFIGALLLSQEDKPAKRLWVQLSALGGVVLALSIILEAIFQDTMFFSAHPAGYGTFSGVFVNRNVAASFFSITAFALLGAIAIYRADRASGAKASNLAGFPHLALLMGLALFACVIAIVLTRSRAGSLLSLPLLSFGLVFVFIPPLDNARKRANPLMILGVMAGITTLFFLALFGEPVLSRVETAHEGGRQCAYIGSLEAIRDNPVLGTGLGTFRDIFPAYRDPECMGTRGSWLQAHNSFLEFYLAVGLLALIVLAVAYHFILRTAIGGLHRRGRLRPLPFIVLALLLFVSLHSMVDFPLQIPGVAHYFAALLGTGMGLSLTPVSHHRHPPRRRTRPRGDENRKSSRRKENPT</sequence>
<feature type="transmembrane region" description="Helical" evidence="6">
    <location>
        <begin position="16"/>
        <end position="34"/>
    </location>
</feature>
<dbReference type="PANTHER" id="PTHR37422:SF23">
    <property type="entry name" value="TEICHURONIC ACID BIOSYNTHESIS PROTEIN TUAE"/>
    <property type="match status" value="1"/>
</dbReference>
<evidence type="ECO:0000256" key="1">
    <source>
        <dbReference type="ARBA" id="ARBA00004141"/>
    </source>
</evidence>
<organism evidence="8 9">
    <name type="scientific">Rhodovulum bhavnagarense</name>
    <dbReference type="NCBI Taxonomy" id="992286"/>
    <lineage>
        <taxon>Bacteria</taxon>
        <taxon>Pseudomonadati</taxon>
        <taxon>Pseudomonadota</taxon>
        <taxon>Alphaproteobacteria</taxon>
        <taxon>Rhodobacterales</taxon>
        <taxon>Paracoccaceae</taxon>
        <taxon>Rhodovulum</taxon>
    </lineage>
</organism>
<evidence type="ECO:0000313" key="8">
    <source>
        <dbReference type="EMBL" id="TCP58356.1"/>
    </source>
</evidence>
<evidence type="ECO:0000259" key="7">
    <source>
        <dbReference type="Pfam" id="PF04932"/>
    </source>
</evidence>
<feature type="transmembrane region" description="Helical" evidence="6">
    <location>
        <begin position="67"/>
        <end position="85"/>
    </location>
</feature>
<evidence type="ECO:0000256" key="4">
    <source>
        <dbReference type="ARBA" id="ARBA00023136"/>
    </source>
</evidence>
<evidence type="ECO:0000256" key="6">
    <source>
        <dbReference type="SAM" id="Phobius"/>
    </source>
</evidence>
<accession>A0A4V2SVG0</accession>
<comment type="subcellular location">
    <subcellularLocation>
        <location evidence="1">Membrane</location>
        <topology evidence="1">Multi-pass membrane protein</topology>
    </subcellularLocation>
</comment>
<evidence type="ECO:0000256" key="2">
    <source>
        <dbReference type="ARBA" id="ARBA00022692"/>
    </source>
</evidence>
<feature type="transmembrane region" description="Helical" evidence="6">
    <location>
        <begin position="153"/>
        <end position="173"/>
    </location>
</feature>
<evidence type="ECO:0000313" key="9">
    <source>
        <dbReference type="Proteomes" id="UP000295050"/>
    </source>
</evidence>
<dbReference type="PANTHER" id="PTHR37422">
    <property type="entry name" value="TEICHURONIC ACID BIOSYNTHESIS PROTEIN TUAE"/>
    <property type="match status" value="1"/>
</dbReference>
<feature type="transmembrane region" description="Helical" evidence="6">
    <location>
        <begin position="441"/>
        <end position="459"/>
    </location>
</feature>
<feature type="domain" description="O-antigen ligase-related" evidence="7">
    <location>
        <begin position="242"/>
        <end position="388"/>
    </location>
</feature>
<feature type="transmembrane region" description="Helical" evidence="6">
    <location>
        <begin position="258"/>
        <end position="277"/>
    </location>
</feature>
<evidence type="ECO:0000256" key="5">
    <source>
        <dbReference type="SAM" id="MobiDB-lite"/>
    </source>
</evidence>
<name>A0A4V2SVG0_9RHOB</name>
<dbReference type="Pfam" id="PF04932">
    <property type="entry name" value="Wzy_C"/>
    <property type="match status" value="1"/>
</dbReference>
<feature type="compositionally biased region" description="Basic and acidic residues" evidence="5">
    <location>
        <begin position="470"/>
        <end position="486"/>
    </location>
</feature>
<feature type="transmembrane region" description="Helical" evidence="6">
    <location>
        <begin position="376"/>
        <end position="400"/>
    </location>
</feature>
<feature type="transmembrane region" description="Helical" evidence="6">
    <location>
        <begin position="40"/>
        <end position="60"/>
    </location>
</feature>
<keyword evidence="3 6" id="KW-1133">Transmembrane helix</keyword>
<comment type="caution">
    <text evidence="8">The sequence shown here is derived from an EMBL/GenBank/DDBJ whole genome shotgun (WGS) entry which is preliminary data.</text>
</comment>
<reference evidence="8 9" key="1">
    <citation type="submission" date="2019-03" db="EMBL/GenBank/DDBJ databases">
        <title>Genomic Encyclopedia of Type Strains, Phase IV (KMG-IV): sequencing the most valuable type-strain genomes for metagenomic binning, comparative biology and taxonomic classification.</title>
        <authorList>
            <person name="Goeker M."/>
        </authorList>
    </citation>
    <scope>NUCLEOTIDE SEQUENCE [LARGE SCALE GENOMIC DNA]</scope>
    <source>
        <strain evidence="8 9">DSM 24766</strain>
    </source>
</reference>
<dbReference type="AlphaFoldDB" id="A0A4V2SVG0"/>
<feature type="transmembrane region" description="Helical" evidence="6">
    <location>
        <begin position="289"/>
        <end position="307"/>
    </location>
</feature>
<feature type="transmembrane region" description="Helical" evidence="6">
    <location>
        <begin position="412"/>
        <end position="429"/>
    </location>
</feature>
<feature type="region of interest" description="Disordered" evidence="5">
    <location>
        <begin position="455"/>
        <end position="486"/>
    </location>
</feature>
<keyword evidence="9" id="KW-1185">Reference proteome</keyword>
<feature type="transmembrane region" description="Helical" evidence="6">
    <location>
        <begin position="124"/>
        <end position="141"/>
    </location>
</feature>
<dbReference type="GO" id="GO:0016874">
    <property type="term" value="F:ligase activity"/>
    <property type="evidence" value="ECO:0007669"/>
    <property type="project" value="UniProtKB-KW"/>
</dbReference>
<dbReference type="InterPro" id="IPR051533">
    <property type="entry name" value="WaaL-like"/>
</dbReference>
<keyword evidence="4 6" id="KW-0472">Membrane</keyword>
<evidence type="ECO:0000256" key="3">
    <source>
        <dbReference type="ARBA" id="ARBA00022989"/>
    </source>
</evidence>
<feature type="transmembrane region" description="Helical" evidence="6">
    <location>
        <begin position="229"/>
        <end position="252"/>
    </location>
</feature>
<keyword evidence="2 6" id="KW-0812">Transmembrane</keyword>
<feature type="compositionally biased region" description="Basic residues" evidence="5">
    <location>
        <begin position="458"/>
        <end position="469"/>
    </location>
</feature>